<sequence length="200" mass="22211">MAMLYGEGNKAFRRLQEEIMKTSSDDSIFAWRTPDGSVSNLRGLLADSPLEFQDSGHVIRPERNRNSYTTLNLGLRIETRNTLIPMESMELHWKCEPVYSLVLDAECENGNNAMNPQLVESGVRSCLTTGMDLHGLRIMLLPANGPLRSTALETMKIVVHMTRSLSSTRRGPPLAAKSKHISTSISVLGYIAVDYLTSSK</sequence>
<dbReference type="Pfam" id="PF26640">
    <property type="entry name" value="DUF8212"/>
    <property type="match status" value="1"/>
</dbReference>
<name>A0A9W9CMY0_9PLEO</name>
<reference evidence="2" key="1">
    <citation type="submission" date="2022-10" db="EMBL/GenBank/DDBJ databases">
        <title>Tapping the CABI collections for fungal endophytes: first genome assemblies for Collariella, Neodidymelliopsis, Ascochyta clinopodiicola, Didymella pomorum, Didymosphaeria variabile, Neocosmospora piperis and Neocucurbitaria cava.</title>
        <authorList>
            <person name="Hill R."/>
        </authorList>
    </citation>
    <scope>NUCLEOTIDE SEQUENCE</scope>
    <source>
        <strain evidence="2">IMI 356814</strain>
    </source>
</reference>
<organism evidence="2 3">
    <name type="scientific">Neocucurbitaria cava</name>
    <dbReference type="NCBI Taxonomy" id="798079"/>
    <lineage>
        <taxon>Eukaryota</taxon>
        <taxon>Fungi</taxon>
        <taxon>Dikarya</taxon>
        <taxon>Ascomycota</taxon>
        <taxon>Pezizomycotina</taxon>
        <taxon>Dothideomycetes</taxon>
        <taxon>Pleosporomycetidae</taxon>
        <taxon>Pleosporales</taxon>
        <taxon>Pleosporineae</taxon>
        <taxon>Cucurbitariaceae</taxon>
        <taxon>Neocucurbitaria</taxon>
    </lineage>
</organism>
<evidence type="ECO:0000313" key="2">
    <source>
        <dbReference type="EMBL" id="KAJ4372006.1"/>
    </source>
</evidence>
<dbReference type="Proteomes" id="UP001140560">
    <property type="component" value="Unassembled WGS sequence"/>
</dbReference>
<protein>
    <recommendedName>
        <fullName evidence="1">DUF8212 domain-containing protein</fullName>
    </recommendedName>
</protein>
<dbReference type="InterPro" id="IPR058525">
    <property type="entry name" value="DUF8212"/>
</dbReference>
<dbReference type="AlphaFoldDB" id="A0A9W9CMY0"/>
<dbReference type="PANTHER" id="PTHR10622:SF10">
    <property type="entry name" value="HET DOMAIN-CONTAINING PROTEIN"/>
    <property type="match status" value="1"/>
</dbReference>
<keyword evidence="3" id="KW-1185">Reference proteome</keyword>
<dbReference type="PANTHER" id="PTHR10622">
    <property type="entry name" value="HET DOMAIN-CONTAINING PROTEIN"/>
    <property type="match status" value="1"/>
</dbReference>
<dbReference type="EMBL" id="JAPEUY010000006">
    <property type="protein sequence ID" value="KAJ4372006.1"/>
    <property type="molecule type" value="Genomic_DNA"/>
</dbReference>
<feature type="domain" description="DUF8212" evidence="1">
    <location>
        <begin position="10"/>
        <end position="42"/>
    </location>
</feature>
<comment type="caution">
    <text evidence="2">The sequence shown here is derived from an EMBL/GenBank/DDBJ whole genome shotgun (WGS) entry which is preliminary data.</text>
</comment>
<gene>
    <name evidence="2" type="ORF">N0V83_003779</name>
</gene>
<accession>A0A9W9CMY0</accession>
<proteinExistence type="predicted"/>
<dbReference type="OrthoDB" id="3787959at2759"/>
<evidence type="ECO:0000259" key="1">
    <source>
        <dbReference type="Pfam" id="PF26640"/>
    </source>
</evidence>
<evidence type="ECO:0000313" key="3">
    <source>
        <dbReference type="Proteomes" id="UP001140560"/>
    </source>
</evidence>